<evidence type="ECO:0000313" key="1">
    <source>
        <dbReference type="EMBL" id="AOJ02308.1"/>
    </source>
</evidence>
<reference evidence="1 2" key="1">
    <citation type="submission" date="2015-12" db="EMBL/GenBank/DDBJ databases">
        <title>Diversity of Burkholderia near neighbor genomes.</title>
        <authorList>
            <person name="Sahl J."/>
            <person name="Wagner D."/>
            <person name="Keim P."/>
        </authorList>
    </citation>
    <scope>NUCLEOTIDE SEQUENCE [LARGE SCALE GENOMIC DNA]</scope>
    <source>
        <strain evidence="1 2">BDU6</strain>
    </source>
</reference>
<proteinExistence type="predicted"/>
<keyword evidence="2" id="KW-1185">Reference proteome</keyword>
<sequence>MRAAALRRSKTRLPRAGARFRLDERAPGRSANAIGIIQHAANTGFYRRERAVRQACRRQRQRGSAMWNRCVRWAAHARIRDSVRAIAFDADASNRFAA</sequence>
<protein>
    <submittedName>
        <fullName evidence="1">Uncharacterized protein</fullName>
    </submittedName>
</protein>
<name>A0A1B4FF52_9BURK</name>
<organism evidence="1 2">
    <name type="scientific">Burkholderia mayonis</name>
    <dbReference type="NCBI Taxonomy" id="1385591"/>
    <lineage>
        <taxon>Bacteria</taxon>
        <taxon>Pseudomonadati</taxon>
        <taxon>Pseudomonadota</taxon>
        <taxon>Betaproteobacteria</taxon>
        <taxon>Burkholderiales</taxon>
        <taxon>Burkholderiaceae</taxon>
        <taxon>Burkholderia</taxon>
        <taxon>pseudomallei group</taxon>
    </lineage>
</organism>
<accession>A0A1B4FF52</accession>
<dbReference type="EMBL" id="CP013386">
    <property type="protein sequence ID" value="AOJ02308.1"/>
    <property type="molecule type" value="Genomic_DNA"/>
</dbReference>
<dbReference type="AlphaFoldDB" id="A0A1B4FF52"/>
<evidence type="ECO:0000313" key="2">
    <source>
        <dbReference type="Proteomes" id="UP000062519"/>
    </source>
</evidence>
<gene>
    <name evidence="1" type="ORF">WS70_11110</name>
</gene>
<dbReference type="Proteomes" id="UP000062519">
    <property type="component" value="Chromosome 1"/>
</dbReference>
<dbReference type="KEGG" id="buu:WS70_11110"/>